<dbReference type="AlphaFoldDB" id="A0A432UZI3"/>
<dbReference type="InterPro" id="IPR011990">
    <property type="entry name" value="TPR-like_helical_dom_sf"/>
</dbReference>
<dbReference type="RefSeq" id="WP_128628736.1">
    <property type="nucleotide sequence ID" value="NZ_RKST01000050.1"/>
</dbReference>
<sequence>MRRVRFSPSTISALLAVLLGLGLVGYAAAEDGSQEPRPDFSAAWAAQLNSCAVLDALCIFQAHERLAADSSQLVPDNNNWRVALLMLRDQDEEVYLKADTLVAARIAASTDPIETLGFINSRGFSLFQGGRTEAAMKTLRQAASLALEQPPSKEREDKIASIVASMVLIPALMPEAVDLTRQIQFPDQRLTALCDIALAYARIPDADAANRVYAEIMAQLMDPPEMPTWRSRLSVRVALKGGKRESEVDTLIRRWESNPGGTGDPWASDTEETEDFLDDLKSMKREMVIARGGFPSQGTPIEPRWLMGPIYLVVSELVEAGQFDIAEQYFQSWTATKDEDDYVTYYANIAQAHMTRGEYDQVLPAIKAMFENALKEQAARDSPRKRPLRIGAVLADAVVHRQELGLDDSTAKTLQSAACETLNSPMRWAVPALRTAPTEWVESFYDKPATLIRSTLESLFKSNCNELWLGWVADPRLAEYASDSLIGALTELRRQESQRRKPAPVVGQER</sequence>
<dbReference type="Proteomes" id="UP000281647">
    <property type="component" value="Unassembled WGS sequence"/>
</dbReference>
<comment type="caution">
    <text evidence="1">The sequence shown here is derived from an EMBL/GenBank/DDBJ whole genome shotgun (WGS) entry which is preliminary data.</text>
</comment>
<gene>
    <name evidence="1" type="ORF">EET67_23900</name>
</gene>
<name>A0A432UZI3_9HYPH</name>
<evidence type="ECO:0000313" key="2">
    <source>
        <dbReference type="Proteomes" id="UP000281647"/>
    </source>
</evidence>
<evidence type="ECO:0000313" key="1">
    <source>
        <dbReference type="EMBL" id="RUM95323.1"/>
    </source>
</evidence>
<dbReference type="Gene3D" id="1.25.40.10">
    <property type="entry name" value="Tetratricopeptide repeat domain"/>
    <property type="match status" value="1"/>
</dbReference>
<protein>
    <recommendedName>
        <fullName evidence="3">Tetratricopeptide repeat protein</fullName>
    </recommendedName>
</protein>
<proteinExistence type="predicted"/>
<accession>A0A432UZI3</accession>
<keyword evidence="2" id="KW-1185">Reference proteome</keyword>
<reference evidence="1 2" key="1">
    <citation type="submission" date="2018-11" db="EMBL/GenBank/DDBJ databases">
        <title>Pseudaminobacter arsenicus sp. nov., an arsenic-resistant bacterium isolated from arsenic-rich aquifers.</title>
        <authorList>
            <person name="Mu Y."/>
        </authorList>
    </citation>
    <scope>NUCLEOTIDE SEQUENCE [LARGE SCALE GENOMIC DNA]</scope>
    <source>
        <strain evidence="1 2">CB3</strain>
    </source>
</reference>
<dbReference type="EMBL" id="RKST01000050">
    <property type="protein sequence ID" value="RUM95323.1"/>
    <property type="molecule type" value="Genomic_DNA"/>
</dbReference>
<organism evidence="1 2">
    <name type="scientific">Borborobacter arsenicus</name>
    <dbReference type="NCBI Taxonomy" id="1851146"/>
    <lineage>
        <taxon>Bacteria</taxon>
        <taxon>Pseudomonadati</taxon>
        <taxon>Pseudomonadota</taxon>
        <taxon>Alphaproteobacteria</taxon>
        <taxon>Hyphomicrobiales</taxon>
        <taxon>Phyllobacteriaceae</taxon>
        <taxon>Borborobacter</taxon>
    </lineage>
</organism>
<evidence type="ECO:0008006" key="3">
    <source>
        <dbReference type="Google" id="ProtNLM"/>
    </source>
</evidence>